<gene>
    <name evidence="6" type="ORF">LBU54_07710</name>
</gene>
<dbReference type="SUPFAM" id="SSF56601">
    <property type="entry name" value="beta-lactamase/transpeptidase-like"/>
    <property type="match status" value="1"/>
</dbReference>
<dbReference type="Pfam" id="PF00905">
    <property type="entry name" value="Transpeptidase"/>
    <property type="match status" value="1"/>
</dbReference>
<dbReference type="InterPro" id="IPR001460">
    <property type="entry name" value="PCN-bd_Tpept"/>
</dbReference>
<dbReference type="InterPro" id="IPR012338">
    <property type="entry name" value="Beta-lactam/transpept-like"/>
</dbReference>
<feature type="domain" description="PASTA" evidence="5">
    <location>
        <begin position="611"/>
        <end position="671"/>
    </location>
</feature>
<sequence>MATTETNILNRLYFVSGSLFVFALAVVFKLCSIQFVQGETYRQLAEKRTVKDFEIPANRGNVYSADGSLLATSIPKYDVGIDPVTSSNSNFETYIRPLCDSLEAFTGKSALSFQNKLRKARKTNNQYVLLARDLSYTDFTRFRQFPLLELGAIRGGFVFSQKTKREHPMGRIAERSIGYEKIDENGYATRVGIDGAFGIKYLRGENGKRLKQKIGNGQWKPIADFNQVEPKDGYDVYTTIDVNIQDIAHHSLLGQLEKYKADHGCVVVMDVKTGEIKAISNLGRNRNGLYYERLNYAVGESHEPGSTFKVMAMMAALEDKVIDTSTIVDTKNGIKYFYGRTISDSHRGGYGKISAAKALEVSSNIGLATIIDDHYSKNPEKFLDRLHSWKLDKPLGVSIIGEGKPDIAKPGASNWSKNALPSMAYGYNLTITPLQTLAFYNAIANNGELIKPRFIKAVKSFDKDIEVFDKEVLVDKICTEKTLREMQDILRNIVVRGTGQRMYSETFSMAGKTGTARTDYANFEEWKNDKKYVSSFAGYFPADKPKYSCIVVIHKPSTEVGYYGADVSGPVFKRIAQKIYTETPIIDEVETLNFNNSTVDQDYNNYNVMANKYKQLMPDVIGMPAMDALALLENLQIEVNVKLKGSGVIKKQSIVKHQKLNPNQTIVLEAS</sequence>
<keyword evidence="4" id="KW-0812">Transmembrane</keyword>
<keyword evidence="2" id="KW-0378">Hydrolase</keyword>
<keyword evidence="3 4" id="KW-0472">Membrane</keyword>
<feature type="transmembrane region" description="Helical" evidence="4">
    <location>
        <begin position="12"/>
        <end position="30"/>
    </location>
</feature>
<dbReference type="Pfam" id="PF03717">
    <property type="entry name" value="PBP_dimer"/>
    <property type="match status" value="1"/>
</dbReference>
<dbReference type="InterPro" id="IPR005543">
    <property type="entry name" value="PASTA_dom"/>
</dbReference>
<dbReference type="SUPFAM" id="SSF54184">
    <property type="entry name" value="Penicillin-binding protein 2x (pbp-2x), c-terminal domain"/>
    <property type="match status" value="1"/>
</dbReference>
<accession>A0ABS7XR29</accession>
<dbReference type="EMBL" id="JAIUJR010000004">
    <property type="protein sequence ID" value="MCA0132467.1"/>
    <property type="molecule type" value="Genomic_DNA"/>
</dbReference>
<protein>
    <submittedName>
        <fullName evidence="6">Transpeptidase family protein</fullName>
    </submittedName>
</protein>
<dbReference type="PANTHER" id="PTHR30627:SF1">
    <property type="entry name" value="PEPTIDOGLYCAN D,D-TRANSPEPTIDASE FTSI"/>
    <property type="match status" value="1"/>
</dbReference>
<dbReference type="InterPro" id="IPR050515">
    <property type="entry name" value="Beta-lactam/transpept"/>
</dbReference>
<dbReference type="SUPFAM" id="SSF56519">
    <property type="entry name" value="Penicillin binding protein dimerisation domain"/>
    <property type="match status" value="1"/>
</dbReference>
<proteinExistence type="predicted"/>
<keyword evidence="4" id="KW-1133">Transmembrane helix</keyword>
<keyword evidence="7" id="KW-1185">Reference proteome</keyword>
<keyword evidence="2" id="KW-0645">Protease</keyword>
<dbReference type="Proteomes" id="UP001198901">
    <property type="component" value="Unassembled WGS sequence"/>
</dbReference>
<evidence type="ECO:0000259" key="5">
    <source>
        <dbReference type="PROSITE" id="PS51178"/>
    </source>
</evidence>
<dbReference type="CDD" id="cd06575">
    <property type="entry name" value="PASTA_Pbp2x-like_2"/>
    <property type="match status" value="1"/>
</dbReference>
<name>A0ABS7XR29_9FLAO</name>
<keyword evidence="2" id="KW-0121">Carboxypeptidase</keyword>
<dbReference type="InterPro" id="IPR036138">
    <property type="entry name" value="PBP_dimer_sf"/>
</dbReference>
<evidence type="ECO:0000256" key="2">
    <source>
        <dbReference type="ARBA" id="ARBA00022645"/>
    </source>
</evidence>
<dbReference type="Gene3D" id="3.90.1310.10">
    <property type="entry name" value="Penicillin-binding protein 2a (Domain 2)"/>
    <property type="match status" value="1"/>
</dbReference>
<evidence type="ECO:0000313" key="7">
    <source>
        <dbReference type="Proteomes" id="UP001198901"/>
    </source>
</evidence>
<dbReference type="Gene3D" id="3.40.710.10">
    <property type="entry name" value="DD-peptidase/beta-lactamase superfamily"/>
    <property type="match status" value="1"/>
</dbReference>
<comment type="caution">
    <text evidence="6">The sequence shown here is derived from an EMBL/GenBank/DDBJ whole genome shotgun (WGS) entry which is preliminary data.</text>
</comment>
<reference evidence="7" key="1">
    <citation type="submission" date="2023-07" db="EMBL/GenBank/DDBJ databases">
        <authorList>
            <person name="Yue Y."/>
        </authorList>
    </citation>
    <scope>NUCLEOTIDE SEQUENCE [LARGE SCALE GENOMIC DNA]</scope>
    <source>
        <strain evidence="7">D23</strain>
    </source>
</reference>
<dbReference type="Gene3D" id="3.30.450.330">
    <property type="match status" value="1"/>
</dbReference>
<comment type="subcellular location">
    <subcellularLocation>
        <location evidence="1">Membrane</location>
    </subcellularLocation>
</comment>
<evidence type="ECO:0000313" key="6">
    <source>
        <dbReference type="EMBL" id="MCA0132467.1"/>
    </source>
</evidence>
<dbReference type="Pfam" id="PF03793">
    <property type="entry name" value="PASTA"/>
    <property type="match status" value="1"/>
</dbReference>
<dbReference type="PANTHER" id="PTHR30627">
    <property type="entry name" value="PEPTIDOGLYCAN D,D-TRANSPEPTIDASE"/>
    <property type="match status" value="1"/>
</dbReference>
<evidence type="ECO:0000256" key="1">
    <source>
        <dbReference type="ARBA" id="ARBA00004370"/>
    </source>
</evidence>
<dbReference type="InterPro" id="IPR005311">
    <property type="entry name" value="PBP_dimer"/>
</dbReference>
<dbReference type="PROSITE" id="PS51178">
    <property type="entry name" value="PASTA"/>
    <property type="match status" value="1"/>
</dbReference>
<organism evidence="6 7">
    <name type="scientific">Winogradskyella alexanderae</name>
    <dbReference type="NCBI Taxonomy" id="2877123"/>
    <lineage>
        <taxon>Bacteria</taxon>
        <taxon>Pseudomonadati</taxon>
        <taxon>Bacteroidota</taxon>
        <taxon>Flavobacteriia</taxon>
        <taxon>Flavobacteriales</taxon>
        <taxon>Flavobacteriaceae</taxon>
        <taxon>Winogradskyella</taxon>
    </lineage>
</organism>
<evidence type="ECO:0000256" key="4">
    <source>
        <dbReference type="SAM" id="Phobius"/>
    </source>
</evidence>
<evidence type="ECO:0000256" key="3">
    <source>
        <dbReference type="ARBA" id="ARBA00023136"/>
    </source>
</evidence>
<dbReference type="RefSeq" id="WP_224528016.1">
    <property type="nucleotide sequence ID" value="NZ_JAIUJR010000004.1"/>
</dbReference>